<feature type="domain" description="Phage terminase large subunit GpA ATPase" evidence="2">
    <location>
        <begin position="47"/>
        <end position="299"/>
    </location>
</feature>
<evidence type="ECO:0000259" key="3">
    <source>
        <dbReference type="Pfam" id="PF20454"/>
    </source>
</evidence>
<dbReference type="InterPro" id="IPR027417">
    <property type="entry name" value="P-loop_NTPase"/>
</dbReference>
<organism evidence="4 5">
    <name type="scientific">Chelatococcus sambhunathii</name>
    <dbReference type="NCBI Taxonomy" id="363953"/>
    <lineage>
        <taxon>Bacteria</taxon>
        <taxon>Pseudomonadati</taxon>
        <taxon>Pseudomonadota</taxon>
        <taxon>Alphaproteobacteria</taxon>
        <taxon>Hyphomicrobiales</taxon>
        <taxon>Chelatococcaceae</taxon>
        <taxon>Chelatococcus</taxon>
    </lineage>
</organism>
<gene>
    <name evidence="4" type="ORF">Ga0061061_111114</name>
</gene>
<accession>A0ABM9U8V9</accession>
<dbReference type="RefSeq" id="WP_072249560.1">
    <property type="nucleotide sequence ID" value="NZ_CYHC01000011.1"/>
</dbReference>
<proteinExistence type="predicted"/>
<feature type="region of interest" description="Disordered" evidence="1">
    <location>
        <begin position="635"/>
        <end position="685"/>
    </location>
</feature>
<evidence type="ECO:0000256" key="1">
    <source>
        <dbReference type="SAM" id="MobiDB-lite"/>
    </source>
</evidence>
<dbReference type="Gene3D" id="3.40.50.300">
    <property type="entry name" value="P-loop containing nucleotide triphosphate hydrolases"/>
    <property type="match status" value="1"/>
</dbReference>
<reference evidence="4 5" key="1">
    <citation type="submission" date="2015-08" db="EMBL/GenBank/DDBJ databases">
        <authorList>
            <person name="Varghese N."/>
        </authorList>
    </citation>
    <scope>NUCLEOTIDE SEQUENCE [LARGE SCALE GENOMIC DNA]</scope>
    <source>
        <strain evidence="4 5">DSM 18167</strain>
    </source>
</reference>
<dbReference type="Pfam" id="PF05876">
    <property type="entry name" value="GpA_ATPase"/>
    <property type="match status" value="1"/>
</dbReference>
<evidence type="ECO:0000313" key="5">
    <source>
        <dbReference type="Proteomes" id="UP000182178"/>
    </source>
</evidence>
<dbReference type="EMBL" id="CYHC01000011">
    <property type="protein sequence ID" value="CUA90203.1"/>
    <property type="molecule type" value="Genomic_DNA"/>
</dbReference>
<name>A0ABM9U8V9_9HYPH</name>
<dbReference type="Pfam" id="PF20454">
    <property type="entry name" value="GpA_nuclease"/>
    <property type="match status" value="1"/>
</dbReference>
<dbReference type="Proteomes" id="UP000182178">
    <property type="component" value="Unassembled WGS sequence"/>
</dbReference>
<protein>
    <submittedName>
        <fullName evidence="4">Phage terminase, large subunit GpA</fullName>
    </submittedName>
</protein>
<feature type="compositionally biased region" description="Low complexity" evidence="1">
    <location>
        <begin position="647"/>
        <end position="657"/>
    </location>
</feature>
<dbReference type="InterPro" id="IPR046453">
    <property type="entry name" value="GpA_ATPase"/>
</dbReference>
<feature type="domain" description="Terminase large subunit GpA endonuclease" evidence="3">
    <location>
        <begin position="312"/>
        <end position="614"/>
    </location>
</feature>
<sequence>MTGHPDAAVLVAGGFSRAIRPQKPVPLSRWMSQNLVLVDGPNAGELWTLAGAPYLGEIADCLSDDHPCNLVTVRKSQQTGASILALGWCLYIADREPANTLYVAPGIDMLRDLNSAKLGPLIKAWHKHIKRTVIAEQTSRSGAGSTTYEKVFPGGRLWLGNANSVMDLSSKTAKKGIKDELSKWQDIPGFGDPETLFEGRFTAFRRTKSYKILEISTPEIDTGDELGEAMGHCRIDRSFKRSDQRFYFLSCPECGSFFTHNPDRFQVDEKHPHRSAYQCDHCGHGITETERVAALKSGDCHWRPTAEGPDRHPGFHIDAFISLMMSYEAIAEDKIKAEKRGERGRKDYSNLTLGRPFRFRGDAPDHEKLMARRDPEVRRGRVPAGGLLLVAGADVQMRGIWLEVIAVGADRQTWTVEVDFLDGDTSQPTGEAFQKLRTATIDRTFQDAWDRPRRIDALAVDAGYRSHVVYSWVRNNQRLHPDTGRDLILAVDGRDGWGHPAIGTPRLVDIDLDGQKVKQGAKLWPVGTWPLKGSFYADLQLLGVMSNQPANPPGYCHFGAWLDEAYFKQLTDERLEDVIVRGRVAGRRWVDTGNNHLLDCRVYNLALAEYLGLSSSTPEEWAALARRRGLPEELSRADLFTPRQEAAADPARDNPNASPGPAAEVTKPAARDGDWIGRDLSNWLD</sequence>
<evidence type="ECO:0000259" key="2">
    <source>
        <dbReference type="Pfam" id="PF05876"/>
    </source>
</evidence>
<evidence type="ECO:0000313" key="4">
    <source>
        <dbReference type="EMBL" id="CUA90203.1"/>
    </source>
</evidence>
<keyword evidence="5" id="KW-1185">Reference proteome</keyword>
<dbReference type="InterPro" id="IPR046454">
    <property type="entry name" value="GpA_endonuclease"/>
</dbReference>
<comment type="caution">
    <text evidence="4">The sequence shown here is derived from an EMBL/GenBank/DDBJ whole genome shotgun (WGS) entry which is preliminary data.</text>
</comment>